<accession>A0A1H9I6X2</accession>
<evidence type="ECO:0000313" key="3">
    <source>
        <dbReference type="Proteomes" id="UP000199233"/>
    </source>
</evidence>
<dbReference type="RefSeq" id="WP_143068948.1">
    <property type="nucleotide sequence ID" value="NZ_FOFS01000009.1"/>
</dbReference>
<evidence type="ECO:0000313" key="2">
    <source>
        <dbReference type="EMBL" id="SEQ70282.1"/>
    </source>
</evidence>
<keyword evidence="1" id="KW-0732">Signal</keyword>
<feature type="signal peptide" evidence="1">
    <location>
        <begin position="1"/>
        <end position="19"/>
    </location>
</feature>
<evidence type="ECO:0000256" key="1">
    <source>
        <dbReference type="SAM" id="SignalP"/>
    </source>
</evidence>
<feature type="chain" id="PRO_5011738094" evidence="1">
    <location>
        <begin position="20"/>
        <end position="134"/>
    </location>
</feature>
<dbReference type="EMBL" id="FOFS01000009">
    <property type="protein sequence ID" value="SEQ70282.1"/>
    <property type="molecule type" value="Genomic_DNA"/>
</dbReference>
<keyword evidence="3" id="KW-1185">Reference proteome</keyword>
<name>A0A1H9I6X2_9GAMM</name>
<proteinExistence type="predicted"/>
<organism evidence="2 3">
    <name type="scientific">Solimonas aquatica</name>
    <dbReference type="NCBI Taxonomy" id="489703"/>
    <lineage>
        <taxon>Bacteria</taxon>
        <taxon>Pseudomonadati</taxon>
        <taxon>Pseudomonadota</taxon>
        <taxon>Gammaproteobacteria</taxon>
        <taxon>Nevskiales</taxon>
        <taxon>Nevskiaceae</taxon>
        <taxon>Solimonas</taxon>
    </lineage>
</organism>
<dbReference type="AlphaFoldDB" id="A0A1H9I6X2"/>
<gene>
    <name evidence="2" type="ORF">SAMN04488038_109205</name>
</gene>
<reference evidence="2 3" key="1">
    <citation type="submission" date="2016-10" db="EMBL/GenBank/DDBJ databases">
        <authorList>
            <person name="de Groot N.N."/>
        </authorList>
    </citation>
    <scope>NUCLEOTIDE SEQUENCE [LARGE SCALE GENOMIC DNA]</scope>
    <source>
        <strain evidence="2 3">DSM 25927</strain>
    </source>
</reference>
<sequence>MKKALIATAMAMFCGSAFAGPLALLGITGGHSADNTTTLNINTLSAVADLTGGLADSLNQQAAAQQRSSLLGTVLGQTSELTTKLQQSLKLDLNHSGSSDLTIGATSWHSSSQWSFNGTDGFSSSFQRTSSSSF</sequence>
<protein>
    <submittedName>
        <fullName evidence="2">Uncharacterized protein</fullName>
    </submittedName>
</protein>
<dbReference type="Proteomes" id="UP000199233">
    <property type="component" value="Unassembled WGS sequence"/>
</dbReference>